<reference evidence="2" key="2">
    <citation type="submission" date="2021-02" db="EMBL/GenBank/DDBJ databases">
        <authorList>
            <person name="Kimball J.A."/>
            <person name="Haas M.W."/>
            <person name="Macchietto M."/>
            <person name="Kono T."/>
            <person name="Duquette J."/>
            <person name="Shao M."/>
        </authorList>
    </citation>
    <scope>NUCLEOTIDE SEQUENCE</scope>
    <source>
        <tissue evidence="2">Fresh leaf tissue</tissue>
    </source>
</reference>
<evidence type="ECO:0000313" key="3">
    <source>
        <dbReference type="Proteomes" id="UP000729402"/>
    </source>
</evidence>
<feature type="region of interest" description="Disordered" evidence="1">
    <location>
        <begin position="1"/>
        <end position="31"/>
    </location>
</feature>
<reference evidence="2" key="1">
    <citation type="journal article" date="2021" name="bioRxiv">
        <title>Whole Genome Assembly and Annotation of Northern Wild Rice, Zizania palustris L., Supports a Whole Genome Duplication in the Zizania Genus.</title>
        <authorList>
            <person name="Haas M."/>
            <person name="Kono T."/>
            <person name="Macchietto M."/>
            <person name="Millas R."/>
            <person name="McGilp L."/>
            <person name="Shao M."/>
            <person name="Duquette J."/>
            <person name="Hirsch C.N."/>
            <person name="Kimball J."/>
        </authorList>
    </citation>
    <scope>NUCLEOTIDE SEQUENCE</scope>
    <source>
        <tissue evidence="2">Fresh leaf tissue</tissue>
    </source>
</reference>
<dbReference type="EMBL" id="JAAALK010000082">
    <property type="protein sequence ID" value="KAG8084262.1"/>
    <property type="molecule type" value="Genomic_DNA"/>
</dbReference>
<organism evidence="2 3">
    <name type="scientific">Zizania palustris</name>
    <name type="common">Northern wild rice</name>
    <dbReference type="NCBI Taxonomy" id="103762"/>
    <lineage>
        <taxon>Eukaryota</taxon>
        <taxon>Viridiplantae</taxon>
        <taxon>Streptophyta</taxon>
        <taxon>Embryophyta</taxon>
        <taxon>Tracheophyta</taxon>
        <taxon>Spermatophyta</taxon>
        <taxon>Magnoliopsida</taxon>
        <taxon>Liliopsida</taxon>
        <taxon>Poales</taxon>
        <taxon>Poaceae</taxon>
        <taxon>BOP clade</taxon>
        <taxon>Oryzoideae</taxon>
        <taxon>Oryzeae</taxon>
        <taxon>Zizaniinae</taxon>
        <taxon>Zizania</taxon>
    </lineage>
</organism>
<name>A0A8J5W793_ZIZPA</name>
<proteinExistence type="predicted"/>
<feature type="compositionally biased region" description="Basic and acidic residues" evidence="1">
    <location>
        <begin position="187"/>
        <end position="198"/>
    </location>
</feature>
<accession>A0A8J5W793</accession>
<feature type="compositionally biased region" description="Polar residues" evidence="1">
    <location>
        <begin position="8"/>
        <end position="19"/>
    </location>
</feature>
<protein>
    <submittedName>
        <fullName evidence="2">Uncharacterized protein</fullName>
    </submittedName>
</protein>
<feature type="region of interest" description="Disordered" evidence="1">
    <location>
        <begin position="177"/>
        <end position="198"/>
    </location>
</feature>
<evidence type="ECO:0000313" key="2">
    <source>
        <dbReference type="EMBL" id="KAG8084262.1"/>
    </source>
</evidence>
<keyword evidence="3" id="KW-1185">Reference proteome</keyword>
<dbReference type="AlphaFoldDB" id="A0A8J5W793"/>
<sequence>MIVVKDSPQLSTGQSSFEQQEAAPAPADTYVQQEAEQIVPVESVQEEVTPAALPTFVQQEATKSGVDARAQQETLPPTTATSVQHELTQPAATTVVHDEVELPAVDWNEVGNILRELNEDPTQERGTQYKSELMYYMFFHKMNEARGPSLELFELLAPGKTGHNVIEGTQQIIGSSDAMKDGVASCDVEKDDIASRDD</sequence>
<comment type="caution">
    <text evidence="2">The sequence shown here is derived from an EMBL/GenBank/DDBJ whole genome shotgun (WGS) entry which is preliminary data.</text>
</comment>
<dbReference type="Proteomes" id="UP000729402">
    <property type="component" value="Unassembled WGS sequence"/>
</dbReference>
<gene>
    <name evidence="2" type="ORF">GUJ93_ZPchr0010g10901</name>
</gene>
<evidence type="ECO:0000256" key="1">
    <source>
        <dbReference type="SAM" id="MobiDB-lite"/>
    </source>
</evidence>